<dbReference type="SUPFAM" id="SSF46785">
    <property type="entry name" value="Winged helix' DNA-binding domain"/>
    <property type="match status" value="1"/>
</dbReference>
<evidence type="ECO:0008006" key="3">
    <source>
        <dbReference type="Google" id="ProtNLM"/>
    </source>
</evidence>
<keyword evidence="2" id="KW-1185">Reference proteome</keyword>
<organism evidence="1 2">
    <name type="scientific">Deinobacterium chartae</name>
    <dbReference type="NCBI Taxonomy" id="521158"/>
    <lineage>
        <taxon>Bacteria</taxon>
        <taxon>Thermotogati</taxon>
        <taxon>Deinococcota</taxon>
        <taxon>Deinococci</taxon>
        <taxon>Deinococcales</taxon>
        <taxon>Deinococcaceae</taxon>
        <taxon>Deinobacterium</taxon>
    </lineage>
</organism>
<dbReference type="RefSeq" id="WP_183986867.1">
    <property type="nucleotide sequence ID" value="NZ_JACHHG010000006.1"/>
</dbReference>
<protein>
    <recommendedName>
        <fullName evidence="3">Helix-turn-helix domain-containing protein</fullName>
    </recommendedName>
</protein>
<comment type="caution">
    <text evidence="1">The sequence shown here is derived from an EMBL/GenBank/DDBJ whole genome shotgun (WGS) entry which is preliminary data.</text>
</comment>
<name>A0A841I271_9DEIO</name>
<evidence type="ECO:0000313" key="1">
    <source>
        <dbReference type="EMBL" id="MBB6098438.1"/>
    </source>
</evidence>
<accession>A0A841I271</accession>
<evidence type="ECO:0000313" key="2">
    <source>
        <dbReference type="Proteomes" id="UP000569951"/>
    </source>
</evidence>
<dbReference type="AlphaFoldDB" id="A0A841I271"/>
<dbReference type="InterPro" id="IPR036390">
    <property type="entry name" value="WH_DNA-bd_sf"/>
</dbReference>
<dbReference type="InterPro" id="IPR036388">
    <property type="entry name" value="WH-like_DNA-bd_sf"/>
</dbReference>
<proteinExistence type="predicted"/>
<gene>
    <name evidence="1" type="ORF">HNR42_001872</name>
</gene>
<reference evidence="1 2" key="1">
    <citation type="submission" date="2020-08" db="EMBL/GenBank/DDBJ databases">
        <title>Genomic Encyclopedia of Type Strains, Phase IV (KMG-IV): sequencing the most valuable type-strain genomes for metagenomic binning, comparative biology and taxonomic classification.</title>
        <authorList>
            <person name="Goeker M."/>
        </authorList>
    </citation>
    <scope>NUCLEOTIDE SEQUENCE [LARGE SCALE GENOMIC DNA]</scope>
    <source>
        <strain evidence="1 2">DSM 21458</strain>
    </source>
</reference>
<dbReference type="Gene3D" id="1.10.10.10">
    <property type="entry name" value="Winged helix-like DNA-binding domain superfamily/Winged helix DNA-binding domain"/>
    <property type="match status" value="1"/>
</dbReference>
<sequence>MTAVQLSSVPVVIHDPEAAGLLCDPTRVRYLHPFLDREVTLSAAAAELGIPLSRMHYWAERLLALGLITVTRSERRSGRPIRHFRSVAPEFRVAFSATPLGSLEELLSRNDGSYQRLLNRAEARQMTRLEGEWSLRLYREPGGAVHGEGGFGRPREAAFSGWLKRPLSGAQARALRAELEALMERYARLEPDDDQPTYLLRLALCEIPQGLEEEGGTL</sequence>
<dbReference type="Proteomes" id="UP000569951">
    <property type="component" value="Unassembled WGS sequence"/>
</dbReference>
<dbReference type="EMBL" id="JACHHG010000006">
    <property type="protein sequence ID" value="MBB6098438.1"/>
    <property type="molecule type" value="Genomic_DNA"/>
</dbReference>